<name>A0A4R1QIT3_9BACL</name>
<keyword evidence="1" id="KW-0378">Hydrolase</keyword>
<evidence type="ECO:0000259" key="4">
    <source>
        <dbReference type="PROSITE" id="PS51781"/>
    </source>
</evidence>
<feature type="signal peptide" evidence="3">
    <location>
        <begin position="1"/>
        <end position="22"/>
    </location>
</feature>
<dbReference type="Pfam" id="PF01520">
    <property type="entry name" value="Amidase_3"/>
    <property type="match status" value="1"/>
</dbReference>
<comment type="caution">
    <text evidence="5">The sequence shown here is derived from an EMBL/GenBank/DDBJ whole genome shotgun (WGS) entry which is preliminary data.</text>
</comment>
<feature type="domain" description="SH3b" evidence="4">
    <location>
        <begin position="155"/>
        <end position="219"/>
    </location>
</feature>
<dbReference type="PANTHER" id="PTHR30404:SF7">
    <property type="entry name" value="CELL WALL AMIDASE LYTH-RELATED"/>
    <property type="match status" value="1"/>
</dbReference>
<dbReference type="AlphaFoldDB" id="A0A4R1QIT3"/>
<dbReference type="SMART" id="SM00287">
    <property type="entry name" value="SH3b"/>
    <property type="match status" value="3"/>
</dbReference>
<keyword evidence="3" id="KW-0732">Signal</keyword>
<evidence type="ECO:0000313" key="5">
    <source>
        <dbReference type="EMBL" id="TCL51974.1"/>
    </source>
</evidence>
<dbReference type="OrthoDB" id="9806267at2"/>
<feature type="chain" id="PRO_5020871804" evidence="3">
    <location>
        <begin position="23"/>
        <end position="405"/>
    </location>
</feature>
<proteinExistence type="predicted"/>
<evidence type="ECO:0000256" key="3">
    <source>
        <dbReference type="SAM" id="SignalP"/>
    </source>
</evidence>
<accession>A0A4R1QIT3</accession>
<dbReference type="RefSeq" id="WP_132947666.1">
    <property type="nucleotide sequence ID" value="NZ_SLUL01000003.1"/>
</dbReference>
<dbReference type="PIRSF" id="PIRSF037846">
    <property type="entry name" value="Autolysin_YrvJ_prd"/>
    <property type="match status" value="1"/>
</dbReference>
<dbReference type="GO" id="GO:0030288">
    <property type="term" value="C:outer membrane-bounded periplasmic space"/>
    <property type="evidence" value="ECO:0007669"/>
    <property type="project" value="TreeGrafter"/>
</dbReference>
<dbReference type="GO" id="GO:0009253">
    <property type="term" value="P:peptidoglycan catabolic process"/>
    <property type="evidence" value="ECO:0007669"/>
    <property type="project" value="InterPro"/>
</dbReference>
<dbReference type="InterPro" id="IPR003646">
    <property type="entry name" value="SH3-like_bac-type"/>
</dbReference>
<protein>
    <submittedName>
        <fullName evidence="5">N-acetylmuramoyl-L-alanine amidase</fullName>
    </submittedName>
</protein>
<dbReference type="PANTHER" id="PTHR30404">
    <property type="entry name" value="N-ACETYLMURAMOYL-L-ALANINE AMIDASE"/>
    <property type="match status" value="1"/>
</dbReference>
<evidence type="ECO:0000256" key="1">
    <source>
        <dbReference type="ARBA" id="ARBA00022801"/>
    </source>
</evidence>
<sequence>MRKWLSILLFSLCFSIVAPSVAAERSIVIVTVERLNVRSGPALTFPIQTKITKGERYVVLDKKGKWFQIQLSNNQSGWVSADYVNIEKAGNTVVCEANQLRLRQGPGLNFSIIGYIVRGEKGIALQQKGEWVKVQWNGKEGWVHRAYISFVDKLAENRYVHVLYDKTNIRATASTEAPIIMKAKRNDTFPIVRKEGQWYVIQVNERTTGYIAEWVVKTSDQQIEEQTIHGKTIVIDAGHGGKDYGTTGAQGTREKALTLATAKLLQTKLQALGANVILTREDDTFRSLSERVMLAHQTKADAFISIHYDSSLSRSANGLTVYYYKEKDRLLAQSLSSQLSRLSYINHRGIRFGDYHVLRENNRRSVLLELGYLSNPTEEQIITSANYQQEVTEAICRGLVDYFEK</sequence>
<keyword evidence="2" id="KW-0961">Cell wall biogenesis/degradation</keyword>
<dbReference type="InterPro" id="IPR002508">
    <property type="entry name" value="MurNAc-LAA_cat"/>
</dbReference>
<dbReference type="InterPro" id="IPR017293">
    <property type="entry name" value="N-acetylmuramoyl-L-ala_amidase"/>
</dbReference>
<keyword evidence="6" id="KW-1185">Reference proteome</keyword>
<dbReference type="SMART" id="SM00646">
    <property type="entry name" value="Ami_3"/>
    <property type="match status" value="1"/>
</dbReference>
<dbReference type="Gene3D" id="3.40.630.40">
    <property type="entry name" value="Zn-dependent exopeptidases"/>
    <property type="match status" value="1"/>
</dbReference>
<dbReference type="GO" id="GO:0071555">
    <property type="term" value="P:cell wall organization"/>
    <property type="evidence" value="ECO:0007669"/>
    <property type="project" value="UniProtKB-KW"/>
</dbReference>
<feature type="domain" description="SH3b" evidence="4">
    <location>
        <begin position="89"/>
        <end position="152"/>
    </location>
</feature>
<dbReference type="EMBL" id="SLUL01000003">
    <property type="protein sequence ID" value="TCL51974.1"/>
    <property type="molecule type" value="Genomic_DNA"/>
</dbReference>
<dbReference type="SUPFAM" id="SSF53187">
    <property type="entry name" value="Zn-dependent exopeptidases"/>
    <property type="match status" value="1"/>
</dbReference>
<evidence type="ECO:0000313" key="6">
    <source>
        <dbReference type="Proteomes" id="UP000295658"/>
    </source>
</evidence>
<feature type="domain" description="SH3b" evidence="4">
    <location>
        <begin position="23"/>
        <end position="88"/>
    </location>
</feature>
<organism evidence="5 6">
    <name type="scientific">Thermolongibacillus altinsuensis</name>
    <dbReference type="NCBI Taxonomy" id="575256"/>
    <lineage>
        <taxon>Bacteria</taxon>
        <taxon>Bacillati</taxon>
        <taxon>Bacillota</taxon>
        <taxon>Bacilli</taxon>
        <taxon>Bacillales</taxon>
        <taxon>Anoxybacillaceae</taxon>
        <taxon>Thermolongibacillus</taxon>
    </lineage>
</organism>
<dbReference type="CDD" id="cd02696">
    <property type="entry name" value="MurNAc-LAA"/>
    <property type="match status" value="1"/>
</dbReference>
<dbReference type="PROSITE" id="PS51781">
    <property type="entry name" value="SH3B"/>
    <property type="match status" value="3"/>
</dbReference>
<evidence type="ECO:0000256" key="2">
    <source>
        <dbReference type="ARBA" id="ARBA00023316"/>
    </source>
</evidence>
<dbReference type="InterPro" id="IPR050695">
    <property type="entry name" value="N-acetylmuramoyl_amidase_3"/>
</dbReference>
<dbReference type="Proteomes" id="UP000295658">
    <property type="component" value="Unassembled WGS sequence"/>
</dbReference>
<gene>
    <name evidence="5" type="ORF">EDD69_103220</name>
</gene>
<dbReference type="Gene3D" id="2.30.30.40">
    <property type="entry name" value="SH3 Domains"/>
    <property type="match status" value="3"/>
</dbReference>
<reference evidence="5 6" key="1">
    <citation type="submission" date="2019-03" db="EMBL/GenBank/DDBJ databases">
        <title>Genomic Encyclopedia of Type Strains, Phase IV (KMG-IV): sequencing the most valuable type-strain genomes for metagenomic binning, comparative biology and taxonomic classification.</title>
        <authorList>
            <person name="Goeker M."/>
        </authorList>
    </citation>
    <scope>NUCLEOTIDE SEQUENCE [LARGE SCALE GENOMIC DNA]</scope>
    <source>
        <strain evidence="5 6">DSM 24979</strain>
    </source>
</reference>
<dbReference type="GO" id="GO:0008745">
    <property type="term" value="F:N-acetylmuramoyl-L-alanine amidase activity"/>
    <property type="evidence" value="ECO:0007669"/>
    <property type="project" value="InterPro"/>
</dbReference>
<dbReference type="Pfam" id="PF08239">
    <property type="entry name" value="SH3_3"/>
    <property type="match status" value="3"/>
</dbReference>